<dbReference type="SMART" id="SM00701">
    <property type="entry name" value="PGRP"/>
    <property type="match status" value="1"/>
</dbReference>
<dbReference type="GO" id="GO:0045087">
    <property type="term" value="P:innate immune response"/>
    <property type="evidence" value="ECO:0007669"/>
    <property type="project" value="UniProtKB-KW"/>
</dbReference>
<evidence type="ECO:0000256" key="1">
    <source>
        <dbReference type="ARBA" id="ARBA00007553"/>
    </source>
</evidence>
<feature type="compositionally biased region" description="Low complexity" evidence="4">
    <location>
        <begin position="56"/>
        <end position="67"/>
    </location>
</feature>
<dbReference type="AlphaFoldDB" id="A0A1Q3FIQ7"/>
<dbReference type="GO" id="GO:0008745">
    <property type="term" value="F:N-acetylmuramoyl-L-alanine amidase activity"/>
    <property type="evidence" value="ECO:0007669"/>
    <property type="project" value="InterPro"/>
</dbReference>
<name>A0A1Q3FIQ7_CULTA</name>
<dbReference type="GO" id="GO:0009253">
    <property type="term" value="P:peptidoglycan catabolic process"/>
    <property type="evidence" value="ECO:0007669"/>
    <property type="project" value="InterPro"/>
</dbReference>
<proteinExistence type="inferred from homology"/>
<dbReference type="SMART" id="SM00644">
    <property type="entry name" value="Ami_2"/>
    <property type="match status" value="1"/>
</dbReference>
<accession>A0A1Q3FIQ7</accession>
<feature type="transmembrane region" description="Helical" evidence="5">
    <location>
        <begin position="235"/>
        <end position="257"/>
    </location>
</feature>
<evidence type="ECO:0000313" key="8">
    <source>
        <dbReference type="EMBL" id="JAV27501.1"/>
    </source>
</evidence>
<evidence type="ECO:0000256" key="5">
    <source>
        <dbReference type="SAM" id="Phobius"/>
    </source>
</evidence>
<dbReference type="PANTHER" id="PTHR11022">
    <property type="entry name" value="PEPTIDOGLYCAN RECOGNITION PROTEIN"/>
    <property type="match status" value="1"/>
</dbReference>
<dbReference type="InterPro" id="IPR006619">
    <property type="entry name" value="PGRP_domain_met/bac"/>
</dbReference>
<feature type="region of interest" description="Disordered" evidence="4">
    <location>
        <begin position="1"/>
        <end position="100"/>
    </location>
</feature>
<feature type="domain" description="N-acetylmuramoyl-L-alanine amidase" evidence="6">
    <location>
        <begin position="309"/>
        <end position="446"/>
    </location>
</feature>
<evidence type="ECO:0000256" key="4">
    <source>
        <dbReference type="SAM" id="MobiDB-lite"/>
    </source>
</evidence>
<organism evidence="8">
    <name type="scientific">Culex tarsalis</name>
    <name type="common">Encephalitis mosquito</name>
    <dbReference type="NCBI Taxonomy" id="7177"/>
    <lineage>
        <taxon>Eukaryota</taxon>
        <taxon>Metazoa</taxon>
        <taxon>Ecdysozoa</taxon>
        <taxon>Arthropoda</taxon>
        <taxon>Hexapoda</taxon>
        <taxon>Insecta</taxon>
        <taxon>Pterygota</taxon>
        <taxon>Neoptera</taxon>
        <taxon>Endopterygota</taxon>
        <taxon>Diptera</taxon>
        <taxon>Nematocera</taxon>
        <taxon>Culicoidea</taxon>
        <taxon>Culicidae</taxon>
        <taxon>Culicinae</taxon>
        <taxon>Culicini</taxon>
        <taxon>Culex</taxon>
        <taxon>Culex</taxon>
    </lineage>
</organism>
<sequence length="464" mass="49784">MAKAKSQIIAHPSPPLTPNNGTSTGAESGPSASLAGPDTSPGATLGTRPDLDKVDNTSSHNISISSITEDEDGNPVSGHGHDGDGSSAFDSSDSDSDSDLCDNEQIKKAIERIPNSLQPGSQMVRLPTAGPETSITTATTLQERPNIGSIAVQNSSDITFGNKTYIKGQVVIKNIYHDRKTSNGVGGGVVNEGYRETDGEAGLPSQKKKDLSSPPAASPLSWQASLKSIIRDKPLLSVIVLVALMFIVVTIAIVVYVTTSAGKPRLRPHYGDGDDDRAYVPPDTGIADDFLPDAKPLRIVTRNEWLAQPPREKLDDLKLPVHKVIIAHTATEECTTQSACTYRVRFIQDRHIGAENFGDIGYNFLIGGDGNVYEGRGWLKVGAFLRGQNSKSQGIAFIGDYRHITPTKAQMEVLDALLANGIKSGHLTPDFRLYGACQLQATESPGKLLYAELKKHPHWSDELD</sequence>
<dbReference type="CDD" id="cd06583">
    <property type="entry name" value="PGRP"/>
    <property type="match status" value="1"/>
</dbReference>
<evidence type="ECO:0000259" key="6">
    <source>
        <dbReference type="SMART" id="SM00644"/>
    </source>
</evidence>
<dbReference type="InterPro" id="IPR015510">
    <property type="entry name" value="PGRP"/>
</dbReference>
<reference evidence="8" key="1">
    <citation type="submission" date="2017-01" db="EMBL/GenBank/DDBJ databases">
        <title>A deep insight into the sialotranscriptome of adult male and female Cluex tarsalis mosquitoes.</title>
        <authorList>
            <person name="Ribeiro J.M."/>
            <person name="Moreira F."/>
            <person name="Bernard K.A."/>
            <person name="Calvo E."/>
        </authorList>
    </citation>
    <scope>NUCLEOTIDE SEQUENCE</scope>
    <source>
        <strain evidence="8">Kern County</strain>
        <tissue evidence="8">Salivary glands</tissue>
    </source>
</reference>
<keyword evidence="5" id="KW-1133">Transmembrane helix</keyword>
<comment type="similarity">
    <text evidence="1">Belongs to the N-acetylmuramoyl-L-alanine amidase 2 family.</text>
</comment>
<keyword evidence="3" id="KW-0391">Immunity</keyword>
<dbReference type="FunFam" id="3.40.80.10:FF:000001">
    <property type="entry name" value="Peptidoglycan recognition protein 1"/>
    <property type="match status" value="1"/>
</dbReference>
<dbReference type="InterPro" id="IPR002502">
    <property type="entry name" value="Amidase_domain"/>
</dbReference>
<protein>
    <submittedName>
        <fullName evidence="8">Putative peptidoglycan recognition protein-lc</fullName>
    </submittedName>
</protein>
<dbReference type="PANTHER" id="PTHR11022:SF41">
    <property type="entry name" value="PEPTIDOGLYCAN-RECOGNITION PROTEIN LC-RELATED"/>
    <property type="match status" value="1"/>
</dbReference>
<dbReference type="Pfam" id="PF01510">
    <property type="entry name" value="Amidase_2"/>
    <property type="match status" value="1"/>
</dbReference>
<dbReference type="InterPro" id="IPR036505">
    <property type="entry name" value="Amidase/PGRP_sf"/>
</dbReference>
<evidence type="ECO:0000256" key="3">
    <source>
        <dbReference type="ARBA" id="ARBA00022859"/>
    </source>
</evidence>
<evidence type="ECO:0000256" key="2">
    <source>
        <dbReference type="ARBA" id="ARBA00022588"/>
    </source>
</evidence>
<feature type="region of interest" description="Disordered" evidence="4">
    <location>
        <begin position="186"/>
        <end position="217"/>
    </location>
</feature>
<dbReference type="Gene3D" id="3.40.80.10">
    <property type="entry name" value="Peptidoglycan recognition protein-like"/>
    <property type="match status" value="1"/>
</dbReference>
<keyword evidence="2" id="KW-0399">Innate immunity</keyword>
<dbReference type="SUPFAM" id="SSF55846">
    <property type="entry name" value="N-acetylmuramoyl-L-alanine amidase-like"/>
    <property type="match status" value="1"/>
</dbReference>
<evidence type="ECO:0000259" key="7">
    <source>
        <dbReference type="SMART" id="SM00701"/>
    </source>
</evidence>
<dbReference type="EMBL" id="GFDL01007544">
    <property type="protein sequence ID" value="JAV27501.1"/>
    <property type="molecule type" value="Transcribed_RNA"/>
</dbReference>
<dbReference type="GO" id="GO:0008270">
    <property type="term" value="F:zinc ion binding"/>
    <property type="evidence" value="ECO:0007669"/>
    <property type="project" value="InterPro"/>
</dbReference>
<feature type="domain" description="Peptidoglycan recognition protein family" evidence="7">
    <location>
        <begin position="297"/>
        <end position="440"/>
    </location>
</feature>
<keyword evidence="5" id="KW-0812">Transmembrane</keyword>
<keyword evidence="5" id="KW-0472">Membrane</keyword>